<dbReference type="SUPFAM" id="SSF160088">
    <property type="entry name" value="NRDP1 C-terminal domain-like"/>
    <property type="match status" value="1"/>
</dbReference>
<dbReference type="GO" id="GO:0061630">
    <property type="term" value="F:ubiquitin protein ligase activity"/>
    <property type="evidence" value="ECO:0007669"/>
    <property type="project" value="InterPro"/>
</dbReference>
<dbReference type="GO" id="GO:0016567">
    <property type="term" value="P:protein ubiquitination"/>
    <property type="evidence" value="ECO:0007669"/>
    <property type="project" value="UniProtKB-UniPathway"/>
</dbReference>
<dbReference type="InterPro" id="IPR015036">
    <property type="entry name" value="NRDP1"/>
</dbReference>
<dbReference type="InterPro" id="IPR037255">
    <property type="entry name" value="NRDP1_C"/>
</dbReference>
<dbReference type="Gene3D" id="2.40.50.1000">
    <property type="match status" value="1"/>
</dbReference>
<sequence>PKNRNQQRRICTHSAPLATKKIPSQAMAELNERAFQKAGGAARKKGRRNHYVKELSWPRPFKTPREAIEGSYYVDKKWPISLQRSHRKRPHIHMRVVTRSKMQRTIVGSAGLSAWHFVQKLPALRRHKNMSVHRPAFATLNSGRHCDGWRVPARCPRRVSFNAAFKVSKSSRGGSKKTSFTKPWDSSWRDSEGEVDEELICPHLRRVLDALGTGAGLRAHLLHTAASTTVAVAAFETGAKNSAQPAQPASTWPAIFQHWAAAPGSSWPQLLSTQPSASTIPAGPCPAAAAAASWCPATALAEHWLPCGHCGLVDDIQAKNSSKIVSQLRCEQAELRQAVHDLRRQLLSAGISPPARCPLAPPCHQRPGTPQWLAMRAFSWPGRVAFGWRGKPAGAAGRHLPHQTCAAGRVRRALAETALLLTELMDRAHERGWPDGVASLEQRQTNRRRQYDSYVIRRVPGKQAAACCWPARIATCLPA</sequence>
<evidence type="ECO:0000313" key="2">
    <source>
        <dbReference type="Proteomes" id="UP000095280"/>
    </source>
</evidence>
<evidence type="ECO:0000313" key="3">
    <source>
        <dbReference type="WBParaSite" id="maker-unitig_42499-snap-gene-0.2-mRNA-1"/>
    </source>
</evidence>
<dbReference type="Proteomes" id="UP000095280">
    <property type="component" value="Unplaced"/>
</dbReference>
<evidence type="ECO:0000259" key="1">
    <source>
        <dbReference type="Pfam" id="PF08941"/>
    </source>
</evidence>
<accession>A0A1I8FNV6</accession>
<dbReference type="UniPathway" id="UPA00143"/>
<dbReference type="Pfam" id="PF08941">
    <property type="entry name" value="USP8_interact"/>
    <property type="match status" value="1"/>
</dbReference>
<feature type="domain" description="E3 ubiquitin-protein ligase NRDP1" evidence="1">
    <location>
        <begin position="409"/>
        <end position="465"/>
    </location>
</feature>
<keyword evidence="2" id="KW-1185">Reference proteome</keyword>
<dbReference type="WBParaSite" id="maker-unitig_42499-snap-gene-0.2-mRNA-1">
    <property type="protein sequence ID" value="maker-unitig_42499-snap-gene-0.2-mRNA-1"/>
    <property type="gene ID" value="maker-unitig_42499-snap-gene-0.2"/>
</dbReference>
<proteinExistence type="predicted"/>
<dbReference type="AlphaFoldDB" id="A0A1I8FNV6"/>
<reference evidence="3" key="1">
    <citation type="submission" date="2016-11" db="UniProtKB">
        <authorList>
            <consortium name="WormBaseParasite"/>
        </authorList>
    </citation>
    <scope>IDENTIFICATION</scope>
</reference>
<name>A0A1I8FNV6_9PLAT</name>
<organism evidence="2 3">
    <name type="scientific">Macrostomum lignano</name>
    <dbReference type="NCBI Taxonomy" id="282301"/>
    <lineage>
        <taxon>Eukaryota</taxon>
        <taxon>Metazoa</taxon>
        <taxon>Spiralia</taxon>
        <taxon>Lophotrochozoa</taxon>
        <taxon>Platyhelminthes</taxon>
        <taxon>Rhabditophora</taxon>
        <taxon>Macrostomorpha</taxon>
        <taxon>Macrostomida</taxon>
        <taxon>Macrostomidae</taxon>
        <taxon>Macrostomum</taxon>
    </lineage>
</organism>
<protein>
    <submittedName>
        <fullName evidence="3">RING-type E3 ubiquitin transferase</fullName>
    </submittedName>
</protein>